<gene>
    <name evidence="1" type="ORF">LCGC14_2518630</name>
</gene>
<accession>A0A0F9DQD6</accession>
<dbReference type="EMBL" id="LAZR01040573">
    <property type="protein sequence ID" value="KKL14153.1"/>
    <property type="molecule type" value="Genomic_DNA"/>
</dbReference>
<proteinExistence type="predicted"/>
<dbReference type="AlphaFoldDB" id="A0A0F9DQD6"/>
<sequence>VYSAWTGAGTVKLRVDGSAFVTYDRNGEARQAVKTLSGLWDWEGWVVDAVADGSVVKFASVADQTVTLGKITLPSLASRVHGGLKYVSDVETLNVEAARGTIQGKKMKVGRVTTRFKKSRLPLVGPDSDHLGPTKQRETEKIGAPVALFTGDKKVTIQPSWKSNGRLFYRQVDPLPFTILAVIPELEVEDDD</sequence>
<feature type="non-terminal residue" evidence="1">
    <location>
        <position position="1"/>
    </location>
</feature>
<comment type="caution">
    <text evidence="1">The sequence shown here is derived from an EMBL/GenBank/DDBJ whole genome shotgun (WGS) entry which is preliminary data.</text>
</comment>
<organism evidence="1">
    <name type="scientific">marine sediment metagenome</name>
    <dbReference type="NCBI Taxonomy" id="412755"/>
    <lineage>
        <taxon>unclassified sequences</taxon>
        <taxon>metagenomes</taxon>
        <taxon>ecological metagenomes</taxon>
    </lineage>
</organism>
<evidence type="ECO:0000313" key="1">
    <source>
        <dbReference type="EMBL" id="KKL14153.1"/>
    </source>
</evidence>
<reference evidence="1" key="1">
    <citation type="journal article" date="2015" name="Nature">
        <title>Complex archaea that bridge the gap between prokaryotes and eukaryotes.</title>
        <authorList>
            <person name="Spang A."/>
            <person name="Saw J.H."/>
            <person name="Jorgensen S.L."/>
            <person name="Zaremba-Niedzwiedzka K."/>
            <person name="Martijn J."/>
            <person name="Lind A.E."/>
            <person name="van Eijk R."/>
            <person name="Schleper C."/>
            <person name="Guy L."/>
            <person name="Ettema T.J."/>
        </authorList>
    </citation>
    <scope>NUCLEOTIDE SEQUENCE</scope>
</reference>
<name>A0A0F9DQD6_9ZZZZ</name>
<protein>
    <submittedName>
        <fullName evidence="1">Uncharacterized protein</fullName>
    </submittedName>
</protein>